<feature type="chain" id="PRO_5026841545" evidence="2">
    <location>
        <begin position="30"/>
        <end position="97"/>
    </location>
</feature>
<dbReference type="Proteomes" id="UP000504629">
    <property type="component" value="Unplaced"/>
</dbReference>
<sequence>MFALPICAIINIFLLFLVILSTLTQEVEARRKILRGRRVMTRTYYRGNAVPAWAISLMAGIGMLIIGGVLYVVMRKLVLSSETGSLNTYQPAMQQEV</sequence>
<keyword evidence="3" id="KW-1185">Reference proteome</keyword>
<dbReference type="KEGG" id="bman:114240613"/>
<gene>
    <name evidence="4" type="primary">LOC114240613</name>
</gene>
<evidence type="ECO:0000256" key="2">
    <source>
        <dbReference type="SAM" id="SignalP"/>
    </source>
</evidence>
<feature type="signal peptide" evidence="2">
    <location>
        <begin position="1"/>
        <end position="29"/>
    </location>
</feature>
<dbReference type="AlphaFoldDB" id="A0A6J2JF03"/>
<keyword evidence="1" id="KW-1133">Transmembrane helix</keyword>
<dbReference type="GeneID" id="114240613"/>
<organism evidence="3 4">
    <name type="scientific">Bombyx mandarina</name>
    <name type="common">Wild silk moth</name>
    <name type="synonym">Wild silkworm</name>
    <dbReference type="NCBI Taxonomy" id="7092"/>
    <lineage>
        <taxon>Eukaryota</taxon>
        <taxon>Metazoa</taxon>
        <taxon>Ecdysozoa</taxon>
        <taxon>Arthropoda</taxon>
        <taxon>Hexapoda</taxon>
        <taxon>Insecta</taxon>
        <taxon>Pterygota</taxon>
        <taxon>Neoptera</taxon>
        <taxon>Endopterygota</taxon>
        <taxon>Lepidoptera</taxon>
        <taxon>Glossata</taxon>
        <taxon>Ditrysia</taxon>
        <taxon>Bombycoidea</taxon>
        <taxon>Bombycidae</taxon>
        <taxon>Bombycinae</taxon>
        <taxon>Bombyx</taxon>
    </lineage>
</organism>
<reference evidence="4" key="1">
    <citation type="submission" date="2025-08" db="UniProtKB">
        <authorList>
            <consortium name="RefSeq"/>
        </authorList>
    </citation>
    <scope>IDENTIFICATION</scope>
    <source>
        <tissue evidence="4">Silk gland</tissue>
    </source>
</reference>
<feature type="transmembrane region" description="Helical" evidence="1">
    <location>
        <begin position="53"/>
        <end position="73"/>
    </location>
</feature>
<accession>A0A6J2JF03</accession>
<protein>
    <submittedName>
        <fullName evidence="4">Uncharacterized protein LOC114240613 isoform X1</fullName>
    </submittedName>
</protein>
<keyword evidence="1" id="KW-0812">Transmembrane</keyword>
<dbReference type="RefSeq" id="XP_028027024.1">
    <property type="nucleotide sequence ID" value="XM_028171223.1"/>
</dbReference>
<evidence type="ECO:0000313" key="4">
    <source>
        <dbReference type="RefSeq" id="XP_028027024.1"/>
    </source>
</evidence>
<dbReference type="OrthoDB" id="7779986at2759"/>
<name>A0A6J2JF03_BOMMA</name>
<keyword evidence="1" id="KW-0472">Membrane</keyword>
<evidence type="ECO:0000313" key="3">
    <source>
        <dbReference type="Proteomes" id="UP000504629"/>
    </source>
</evidence>
<proteinExistence type="predicted"/>
<evidence type="ECO:0000256" key="1">
    <source>
        <dbReference type="SAM" id="Phobius"/>
    </source>
</evidence>
<keyword evidence="2" id="KW-0732">Signal</keyword>